<feature type="active site" description="Acyl-ester intermediate" evidence="7">
    <location>
        <position position="88"/>
    </location>
</feature>
<dbReference type="PROSITE" id="PS51724">
    <property type="entry name" value="SPOR"/>
    <property type="match status" value="1"/>
</dbReference>
<evidence type="ECO:0000256" key="10">
    <source>
        <dbReference type="SAM" id="MobiDB-lite"/>
    </source>
</evidence>
<feature type="domain" description="SPOR" evidence="12">
    <location>
        <begin position="508"/>
        <end position="592"/>
    </location>
</feature>
<dbReference type="SUPFAM" id="SSF56601">
    <property type="entry name" value="beta-lactamase/transpeptidase-like"/>
    <property type="match status" value="1"/>
</dbReference>
<dbReference type="Proteomes" id="UP000292781">
    <property type="component" value="Unassembled WGS sequence"/>
</dbReference>
<dbReference type="EMBL" id="SJFN01000036">
    <property type="protein sequence ID" value="TBW34042.1"/>
    <property type="molecule type" value="Genomic_DNA"/>
</dbReference>
<dbReference type="GO" id="GO:0009002">
    <property type="term" value="F:serine-type D-Ala-D-Ala carboxypeptidase activity"/>
    <property type="evidence" value="ECO:0007669"/>
    <property type="project" value="InterPro"/>
</dbReference>
<dbReference type="InterPro" id="IPR018044">
    <property type="entry name" value="Peptidase_S11"/>
</dbReference>
<comment type="caution">
    <text evidence="13">The sequence shown here is derived from an EMBL/GenBank/DDBJ whole genome shotgun (WGS) entry which is preliminary data.</text>
</comment>
<keyword evidence="6" id="KW-0961">Cell wall biogenesis/degradation</keyword>
<dbReference type="GO" id="GO:0006508">
    <property type="term" value="P:proteolysis"/>
    <property type="evidence" value="ECO:0007669"/>
    <property type="project" value="InterPro"/>
</dbReference>
<evidence type="ECO:0000256" key="11">
    <source>
        <dbReference type="SAM" id="SignalP"/>
    </source>
</evidence>
<evidence type="ECO:0000313" key="13">
    <source>
        <dbReference type="EMBL" id="TBW34042.1"/>
    </source>
</evidence>
<dbReference type="GO" id="GO:0009252">
    <property type="term" value="P:peptidoglycan biosynthetic process"/>
    <property type="evidence" value="ECO:0007669"/>
    <property type="project" value="UniProtKB-KW"/>
</dbReference>
<dbReference type="InterPro" id="IPR036680">
    <property type="entry name" value="SPOR-like_sf"/>
</dbReference>
<feature type="chain" id="PRO_5020863536" evidence="11">
    <location>
        <begin position="33"/>
        <end position="592"/>
    </location>
</feature>
<comment type="similarity">
    <text evidence="1 9">Belongs to the peptidase S11 family.</text>
</comment>
<feature type="active site" evidence="7">
    <location>
        <position position="148"/>
    </location>
</feature>
<evidence type="ECO:0000256" key="1">
    <source>
        <dbReference type="ARBA" id="ARBA00007164"/>
    </source>
</evidence>
<feature type="region of interest" description="Disordered" evidence="10">
    <location>
        <begin position="34"/>
        <end position="57"/>
    </location>
</feature>
<evidence type="ECO:0000256" key="5">
    <source>
        <dbReference type="ARBA" id="ARBA00022984"/>
    </source>
</evidence>
<feature type="binding site" evidence="8">
    <location>
        <position position="250"/>
    </location>
    <ligand>
        <name>substrate</name>
    </ligand>
</feature>
<feature type="region of interest" description="Disordered" evidence="10">
    <location>
        <begin position="303"/>
        <end position="327"/>
    </location>
</feature>
<dbReference type="OrthoDB" id="5291989at2"/>
<dbReference type="GO" id="GO:0071555">
    <property type="term" value="P:cell wall organization"/>
    <property type="evidence" value="ECO:0007669"/>
    <property type="project" value="UniProtKB-KW"/>
</dbReference>
<dbReference type="PANTHER" id="PTHR21581:SF6">
    <property type="entry name" value="TRAFFICKING PROTEIN PARTICLE COMPLEX SUBUNIT 12"/>
    <property type="match status" value="1"/>
</dbReference>
<evidence type="ECO:0000256" key="7">
    <source>
        <dbReference type="PIRSR" id="PIRSR618044-1"/>
    </source>
</evidence>
<feature type="signal peptide" evidence="11">
    <location>
        <begin position="1"/>
        <end position="32"/>
    </location>
</feature>
<evidence type="ECO:0000256" key="4">
    <source>
        <dbReference type="ARBA" id="ARBA00022960"/>
    </source>
</evidence>
<dbReference type="InterPro" id="IPR007730">
    <property type="entry name" value="SPOR-like_dom"/>
</dbReference>
<feature type="region of interest" description="Disordered" evidence="10">
    <location>
        <begin position="379"/>
        <end position="401"/>
    </location>
</feature>
<keyword evidence="2 11" id="KW-0732">Signal</keyword>
<evidence type="ECO:0000313" key="14">
    <source>
        <dbReference type="Proteomes" id="UP000292781"/>
    </source>
</evidence>
<name>A0A4Q9VGR7_9HYPH</name>
<keyword evidence="3" id="KW-0378">Hydrolase</keyword>
<dbReference type="AlphaFoldDB" id="A0A4Q9VGR7"/>
<keyword evidence="4" id="KW-0133">Cell shape</keyword>
<dbReference type="Gene3D" id="3.30.70.1070">
    <property type="entry name" value="Sporulation related repeat"/>
    <property type="match status" value="1"/>
</dbReference>
<evidence type="ECO:0000256" key="2">
    <source>
        <dbReference type="ARBA" id="ARBA00022729"/>
    </source>
</evidence>
<feature type="active site" description="Proton acceptor" evidence="7">
    <location>
        <position position="91"/>
    </location>
</feature>
<accession>A0A4Q9VGR7</accession>
<dbReference type="GO" id="GO:0042834">
    <property type="term" value="F:peptidoglycan binding"/>
    <property type="evidence" value="ECO:0007669"/>
    <property type="project" value="InterPro"/>
</dbReference>
<evidence type="ECO:0000256" key="3">
    <source>
        <dbReference type="ARBA" id="ARBA00022801"/>
    </source>
</evidence>
<dbReference type="Pfam" id="PF05036">
    <property type="entry name" value="SPOR"/>
    <property type="match status" value="1"/>
</dbReference>
<gene>
    <name evidence="13" type="ORF">EYW49_18760</name>
</gene>
<dbReference type="Gene3D" id="3.40.710.10">
    <property type="entry name" value="DD-peptidase/beta-lactamase superfamily"/>
    <property type="match status" value="1"/>
</dbReference>
<proteinExistence type="inferred from homology"/>
<evidence type="ECO:0000256" key="9">
    <source>
        <dbReference type="RuleBase" id="RU004016"/>
    </source>
</evidence>
<dbReference type="PANTHER" id="PTHR21581">
    <property type="entry name" value="D-ALANYL-D-ALANINE CARBOXYPEPTIDASE"/>
    <property type="match status" value="1"/>
</dbReference>
<dbReference type="Pfam" id="PF00768">
    <property type="entry name" value="Peptidase_S11"/>
    <property type="match status" value="1"/>
</dbReference>
<keyword evidence="14" id="KW-1185">Reference proteome</keyword>
<evidence type="ECO:0000256" key="8">
    <source>
        <dbReference type="PIRSR" id="PIRSR618044-2"/>
    </source>
</evidence>
<sequence length="592" mass="62403">MQNARMFEPGRLAKAVLVGLAVCLATVSSADAARRHRHHATAKVQRGGGGGDDDVGSSSSRYAAYVVDDKTGRVLFSKNADAPRHPASLTKMMTLYLLFEDLRKGRVTMETRFTVSQHAANQAPSKLGFRPGQTIAVEDAIRALVTKSANDVAVTVAENIGGSEEAFARRMTATSRRIGMTGSTFYNASGLPNAAQYTTAHDMVTLGRALQERFPTYYRYFSTRSFAWGNAVHANHNKLLFRIEGIDGIKTGYTEASGFNLVSSLRRDNRHLVAAVMGGSSGRSRDDHMAKLLAEHLGEASTGAKTSSVFAENRSADAADTDETEAPATVVARAPAPTPPAAPAPARPAIASLPAPTPASTAPLALVAVETDAPYEPARTAGPRGGNLPRIASSDQVPLPRAEVESRVSTDRGAAVAMAKAILLPDTGRPIARSDTPMPVRTASISVTPIVTNAAPVAAKVDEVKAPPAPPRSLAVATLTGREAAEIATASIARRKAEEPASPPATVRSEVHGWLVQIGAYDREDAAKAALAKARDRLGGVLGRVEDVTEGVTSGAGRLWRARFAGLKDQKAAEGVCKALKRKDFACLALRQ</sequence>
<dbReference type="RefSeq" id="WP_131311166.1">
    <property type="nucleotide sequence ID" value="NZ_SJFN01000036.1"/>
</dbReference>
<dbReference type="InterPro" id="IPR001967">
    <property type="entry name" value="Peptidase_S11_N"/>
</dbReference>
<evidence type="ECO:0000256" key="6">
    <source>
        <dbReference type="ARBA" id="ARBA00023316"/>
    </source>
</evidence>
<protein>
    <submittedName>
        <fullName evidence="13">Peptidase M15</fullName>
    </submittedName>
</protein>
<dbReference type="PRINTS" id="PR00725">
    <property type="entry name" value="DADACBPTASE1"/>
</dbReference>
<organism evidence="13 14">
    <name type="scientific">Siculibacillus lacustris</name>
    <dbReference type="NCBI Taxonomy" id="1549641"/>
    <lineage>
        <taxon>Bacteria</taxon>
        <taxon>Pseudomonadati</taxon>
        <taxon>Pseudomonadota</taxon>
        <taxon>Alphaproteobacteria</taxon>
        <taxon>Hyphomicrobiales</taxon>
        <taxon>Ancalomicrobiaceae</taxon>
        <taxon>Siculibacillus</taxon>
    </lineage>
</organism>
<reference evidence="13 14" key="1">
    <citation type="submission" date="2019-02" db="EMBL/GenBank/DDBJ databases">
        <title>Siculibacillus lacustris gen. nov., sp. nov., a new rosette-forming bacterium isolated from a freshwater crater lake (Lake St. Ana, Romania).</title>
        <authorList>
            <person name="Felfoldi T."/>
            <person name="Marton Z."/>
            <person name="Szabo A."/>
            <person name="Mentes A."/>
            <person name="Boka K."/>
            <person name="Marialigeti K."/>
            <person name="Mathe I."/>
            <person name="Koncz M."/>
            <person name="Schumann P."/>
            <person name="Toth E."/>
        </authorList>
    </citation>
    <scope>NUCLEOTIDE SEQUENCE [LARGE SCALE GENOMIC DNA]</scope>
    <source>
        <strain evidence="13 14">SA-279</strain>
    </source>
</reference>
<keyword evidence="5" id="KW-0573">Peptidoglycan synthesis</keyword>
<evidence type="ECO:0000259" key="12">
    <source>
        <dbReference type="PROSITE" id="PS51724"/>
    </source>
</evidence>
<dbReference type="GO" id="GO:0008360">
    <property type="term" value="P:regulation of cell shape"/>
    <property type="evidence" value="ECO:0007669"/>
    <property type="project" value="UniProtKB-KW"/>
</dbReference>
<dbReference type="InterPro" id="IPR012338">
    <property type="entry name" value="Beta-lactam/transpept-like"/>
</dbReference>